<evidence type="ECO:0000313" key="2">
    <source>
        <dbReference type="EMBL" id="KAI9165780.1"/>
    </source>
</evidence>
<reference evidence="2" key="2">
    <citation type="submission" date="2023-02" db="EMBL/GenBank/DDBJ databases">
        <authorList>
            <person name="Swenson N.G."/>
            <person name="Wegrzyn J.L."/>
            <person name="Mcevoy S.L."/>
        </authorList>
    </citation>
    <scope>NUCLEOTIDE SEQUENCE</scope>
    <source>
        <strain evidence="2">91603</strain>
        <tissue evidence="2">Leaf</tissue>
    </source>
</reference>
<feature type="compositionally biased region" description="Acidic residues" evidence="1">
    <location>
        <begin position="83"/>
        <end position="92"/>
    </location>
</feature>
<gene>
    <name evidence="2" type="ORF">LWI28_020294</name>
</gene>
<evidence type="ECO:0000313" key="3">
    <source>
        <dbReference type="Proteomes" id="UP001064489"/>
    </source>
</evidence>
<comment type="caution">
    <text evidence="2">The sequence shown here is derived from an EMBL/GenBank/DDBJ whole genome shotgun (WGS) entry which is preliminary data.</text>
</comment>
<feature type="compositionally biased region" description="Acidic residues" evidence="1">
    <location>
        <begin position="53"/>
        <end position="70"/>
    </location>
</feature>
<feature type="region of interest" description="Disordered" evidence="1">
    <location>
        <begin position="47"/>
        <end position="92"/>
    </location>
</feature>
<name>A0AAD5NL76_ACENE</name>
<reference evidence="2" key="1">
    <citation type="journal article" date="2022" name="Plant J.">
        <title>Strategies of tolerance reflected in two North American maple genomes.</title>
        <authorList>
            <person name="McEvoy S.L."/>
            <person name="Sezen U.U."/>
            <person name="Trouern-Trend A."/>
            <person name="McMahon S.M."/>
            <person name="Schaberg P.G."/>
            <person name="Yang J."/>
            <person name="Wegrzyn J.L."/>
            <person name="Swenson N.G."/>
        </authorList>
    </citation>
    <scope>NUCLEOTIDE SEQUENCE</scope>
    <source>
        <strain evidence="2">91603</strain>
    </source>
</reference>
<dbReference type="Proteomes" id="UP001064489">
    <property type="component" value="Chromosome 10"/>
</dbReference>
<protein>
    <submittedName>
        <fullName evidence="2">Uncharacterized protein</fullName>
    </submittedName>
</protein>
<dbReference type="EMBL" id="JAJSOW010000105">
    <property type="protein sequence ID" value="KAI9165780.1"/>
    <property type="molecule type" value="Genomic_DNA"/>
</dbReference>
<organism evidence="2 3">
    <name type="scientific">Acer negundo</name>
    <name type="common">Box elder</name>
    <dbReference type="NCBI Taxonomy" id="4023"/>
    <lineage>
        <taxon>Eukaryota</taxon>
        <taxon>Viridiplantae</taxon>
        <taxon>Streptophyta</taxon>
        <taxon>Embryophyta</taxon>
        <taxon>Tracheophyta</taxon>
        <taxon>Spermatophyta</taxon>
        <taxon>Magnoliopsida</taxon>
        <taxon>eudicotyledons</taxon>
        <taxon>Gunneridae</taxon>
        <taxon>Pentapetalae</taxon>
        <taxon>rosids</taxon>
        <taxon>malvids</taxon>
        <taxon>Sapindales</taxon>
        <taxon>Sapindaceae</taxon>
        <taxon>Hippocastanoideae</taxon>
        <taxon>Acereae</taxon>
        <taxon>Acer</taxon>
    </lineage>
</organism>
<accession>A0AAD5NL76</accession>
<feature type="region of interest" description="Disordered" evidence="1">
    <location>
        <begin position="175"/>
        <end position="228"/>
    </location>
</feature>
<sequence length="309" mass="35116">MFEDRGLDKVVFELEDYFYIPTPPEEPQVLDVEGGYKPLGWCDMEAEQLNYEGDSEKDDDRDDEEGDEDNAQFREIPIVEEGTAGEESVDGDDGIIQDCMDVLEGYQSKSNDQYFIDSELEPEQLWAGSSGKSRLRSGPYSRGCKRPILIWIDRNRKVGLEFFGPIEEIRRSLSEKDLGSSKGEIRKGEETGKKKRALSCAPAKSHGMMTRNDASKIPNVGAKSNKMERRKKAKWNLEVEVSKVIKRVVELRLLKSSTADYSRTEGHQNDEVNGMDPIRRSPSWIFSQEIAKVIETEISLGFDFNGHEE</sequence>
<feature type="compositionally biased region" description="Basic and acidic residues" evidence="1">
    <location>
        <begin position="175"/>
        <end position="192"/>
    </location>
</feature>
<evidence type="ECO:0000256" key="1">
    <source>
        <dbReference type="SAM" id="MobiDB-lite"/>
    </source>
</evidence>
<keyword evidence="3" id="KW-1185">Reference proteome</keyword>
<proteinExistence type="predicted"/>
<dbReference type="AlphaFoldDB" id="A0AAD5NL76"/>